<evidence type="ECO:0000313" key="2">
    <source>
        <dbReference type="EMBL" id="PIS42663.1"/>
    </source>
</evidence>
<dbReference type="InterPro" id="IPR018728">
    <property type="entry name" value="DUF2268"/>
</dbReference>
<dbReference type="Proteomes" id="UP000231542">
    <property type="component" value="Unassembled WGS sequence"/>
</dbReference>
<proteinExistence type="predicted"/>
<protein>
    <recommendedName>
        <fullName evidence="1">DUF2268 domain-containing protein</fullName>
    </recommendedName>
</protein>
<name>A0A2H0YY47_9BACT</name>
<organism evidence="2 3">
    <name type="scientific">Candidatus Kerfeldbacteria bacterium CG08_land_8_20_14_0_20_40_16</name>
    <dbReference type="NCBI Taxonomy" id="2014244"/>
    <lineage>
        <taxon>Bacteria</taxon>
        <taxon>Candidatus Kerfeldiibacteriota</taxon>
    </lineage>
</organism>
<dbReference type="AlphaFoldDB" id="A0A2H0YY47"/>
<evidence type="ECO:0000259" key="1">
    <source>
        <dbReference type="Pfam" id="PF10026"/>
    </source>
</evidence>
<dbReference type="InterPro" id="IPR027268">
    <property type="entry name" value="Peptidase_M4/M1_CTD_sf"/>
</dbReference>
<dbReference type="EMBL" id="PEXU01000029">
    <property type="protein sequence ID" value="PIS42663.1"/>
    <property type="molecule type" value="Genomic_DNA"/>
</dbReference>
<gene>
    <name evidence="2" type="ORF">COT24_02305</name>
</gene>
<accession>A0A2H0YY47</accession>
<evidence type="ECO:0000313" key="3">
    <source>
        <dbReference type="Proteomes" id="UP000231542"/>
    </source>
</evidence>
<dbReference type="Gene3D" id="1.10.390.10">
    <property type="entry name" value="Neutral Protease Domain 2"/>
    <property type="match status" value="1"/>
</dbReference>
<dbReference type="Pfam" id="PF10026">
    <property type="entry name" value="DUF2268"/>
    <property type="match status" value="1"/>
</dbReference>
<comment type="caution">
    <text evidence="2">The sequence shown here is derived from an EMBL/GenBank/DDBJ whole genome shotgun (WGS) entry which is preliminary data.</text>
</comment>
<sequence>MQTVTKKQYIITSFLFEKIDSSKDVSALTKKVKKSRNGYAGFKSRTGLYRYLDTAIGNPKKLTLGLSEQKTVQSASEAIKKCQKYFPIKKCDVFLFPTYDPFVLKKMFGVNGFTPWQSTILLFIHSGCKNLKYIQYTLAHEYAHAAMLNYHKWESLEDSLFFEGIAEHFRERVLGGREAPWVKALSQKKSKQLYKKLQNKLKSKDPSLYGEIFLGKGKVFPLWSGYAIGYYMVGKILKKSGGLFQLIKKPRIR</sequence>
<reference evidence="2 3" key="1">
    <citation type="submission" date="2017-09" db="EMBL/GenBank/DDBJ databases">
        <title>Depth-based differentiation of microbial function through sediment-hosted aquifers and enrichment of novel symbionts in the deep terrestrial subsurface.</title>
        <authorList>
            <person name="Probst A.J."/>
            <person name="Ladd B."/>
            <person name="Jarett J.K."/>
            <person name="Geller-Mcgrath D.E."/>
            <person name="Sieber C.M."/>
            <person name="Emerson J.B."/>
            <person name="Anantharaman K."/>
            <person name="Thomas B.C."/>
            <person name="Malmstrom R."/>
            <person name="Stieglmeier M."/>
            <person name="Klingl A."/>
            <person name="Woyke T."/>
            <person name="Ryan C.M."/>
            <person name="Banfield J.F."/>
        </authorList>
    </citation>
    <scope>NUCLEOTIDE SEQUENCE [LARGE SCALE GENOMIC DNA]</scope>
    <source>
        <strain evidence="2">CG08_land_8_20_14_0_20_40_16</strain>
    </source>
</reference>
<feature type="domain" description="DUF2268" evidence="1">
    <location>
        <begin position="73"/>
        <end position="241"/>
    </location>
</feature>